<dbReference type="SUPFAM" id="SSF158472">
    <property type="entry name" value="HAMP domain-like"/>
    <property type="match status" value="1"/>
</dbReference>
<dbReference type="GO" id="GO:0016020">
    <property type="term" value="C:membrane"/>
    <property type="evidence" value="ECO:0007669"/>
    <property type="project" value="InterPro"/>
</dbReference>
<dbReference type="InterPro" id="IPR035919">
    <property type="entry name" value="EAL_sf"/>
</dbReference>
<dbReference type="Pfam" id="PF00672">
    <property type="entry name" value="HAMP"/>
    <property type="match status" value="1"/>
</dbReference>
<name>A0A0H4I5U7_9GAMM</name>
<dbReference type="EMBL" id="CP011494">
    <property type="protein sequence ID" value="AKO54419.1"/>
    <property type="molecule type" value="Genomic_DNA"/>
</dbReference>
<dbReference type="CDD" id="cd01948">
    <property type="entry name" value="EAL"/>
    <property type="match status" value="1"/>
</dbReference>
<dbReference type="SMART" id="SM00304">
    <property type="entry name" value="HAMP"/>
    <property type="match status" value="1"/>
</dbReference>
<keyword evidence="1" id="KW-0812">Transmembrane</keyword>
<dbReference type="Gene3D" id="3.20.20.450">
    <property type="entry name" value="EAL domain"/>
    <property type="match status" value="1"/>
</dbReference>
<evidence type="ECO:0000313" key="6">
    <source>
        <dbReference type="Proteomes" id="UP000036406"/>
    </source>
</evidence>
<dbReference type="CDD" id="cd06225">
    <property type="entry name" value="HAMP"/>
    <property type="match status" value="1"/>
</dbReference>
<dbReference type="InterPro" id="IPR001633">
    <property type="entry name" value="EAL_dom"/>
</dbReference>
<dbReference type="InterPro" id="IPR000160">
    <property type="entry name" value="GGDEF_dom"/>
</dbReference>
<dbReference type="Gene3D" id="6.20.270.20">
    <property type="entry name" value="LapD/MoxY periplasmic domain"/>
    <property type="match status" value="1"/>
</dbReference>
<dbReference type="SMART" id="SM00052">
    <property type="entry name" value="EAL"/>
    <property type="match status" value="1"/>
</dbReference>
<keyword evidence="6" id="KW-1185">Reference proteome</keyword>
<dbReference type="InterPro" id="IPR042461">
    <property type="entry name" value="LapD_MoxY_peri_C"/>
</dbReference>
<feature type="domain" description="HAMP" evidence="3">
    <location>
        <begin position="186"/>
        <end position="238"/>
    </location>
</feature>
<dbReference type="SMART" id="SM00267">
    <property type="entry name" value="GGDEF"/>
    <property type="match status" value="1"/>
</dbReference>
<keyword evidence="1" id="KW-1133">Transmembrane helix</keyword>
<dbReference type="NCBIfam" id="TIGR00254">
    <property type="entry name" value="GGDEF"/>
    <property type="match status" value="1"/>
</dbReference>
<dbReference type="GO" id="GO:0071111">
    <property type="term" value="F:cyclic-guanylate-specific phosphodiesterase activity"/>
    <property type="evidence" value="ECO:0007669"/>
    <property type="project" value="InterPro"/>
</dbReference>
<dbReference type="Pfam" id="PF00563">
    <property type="entry name" value="EAL"/>
    <property type="match status" value="1"/>
</dbReference>
<dbReference type="InterPro" id="IPR050706">
    <property type="entry name" value="Cyclic-di-GMP_PDE-like"/>
</dbReference>
<evidence type="ECO:0000259" key="4">
    <source>
        <dbReference type="PROSITE" id="PS50887"/>
    </source>
</evidence>
<dbReference type="Pfam" id="PF00990">
    <property type="entry name" value="GGDEF"/>
    <property type="match status" value="1"/>
</dbReference>
<feature type="transmembrane region" description="Helical" evidence="1">
    <location>
        <begin position="162"/>
        <end position="185"/>
    </location>
</feature>
<dbReference type="GO" id="GO:0007165">
    <property type="term" value="P:signal transduction"/>
    <property type="evidence" value="ECO:0007669"/>
    <property type="project" value="InterPro"/>
</dbReference>
<gene>
    <name evidence="5" type="ORF">ABA45_16375</name>
</gene>
<keyword evidence="1" id="KW-0472">Membrane</keyword>
<sequence length="669" mass="72950">MSRPLVCLNYQRGSFSLRALLLLFTGVLLVAVLLASMSASYGYFRQYVSSQLAGHAQDGATAVGLSLSNAIDGRDPVASSSLIDAVFDSGRYLSVEYLDHSGVVVAGRRTGLRKADAPAWFIHFADLPTPVATAQVVRGWQRLGLVNVVSHPGRAYRDLWRIAVALVLSAAVISGIGLLCLWFLLRQTLQPLNALERQAEAIGRREFRQRIRVAGTRELRQVTVAMNTMADQLEKLFYGQARLIQKLRKFNNEDPVTGLASLTAFDQRLKVEVQSEERAAPGVLLIFQLSQFAKFNMSRGRQEGDRLLARLAKIIEHFTSQHADAFAGRRMGASFVLYLPGVSSDDALPWCQSLLADIDDAYSAVANPLAVAVHGGLAPTVDGAGVPELLIAAESALRQAQSQSESGCRLLMPGSGAQLGAEAWRVTLQEALALKRFALWLQPVMSCAGLVHGKPLYHQVFSRINTADGALKAALFVPMAEHLGLIAAIDRQLIRRVLAHLRLRPQMPLAISLGNASVKDPKFQQDLLAELKAAGAVARNLWVGISELAIHRHREAATRLVQSLNDLQVSVVVDRFGVGGVPFSYLKNLRLEALRIDNSFTHGIDEHGDNRFFLKSVVDIAHSRGVKVFASGVETVEEFKVLCNLGIDGAMGYHLGRPFTADNHQLTGE</sequence>
<dbReference type="InterPro" id="IPR032244">
    <property type="entry name" value="LapD_MoxY_N"/>
</dbReference>
<dbReference type="STRING" id="330734.ABA45_16375"/>
<accession>A0A0H4I5U7</accession>
<evidence type="ECO:0000256" key="1">
    <source>
        <dbReference type="SAM" id="Phobius"/>
    </source>
</evidence>
<dbReference type="PATRIC" id="fig|330734.3.peg.3445"/>
<dbReference type="PROSITE" id="PS50887">
    <property type="entry name" value="GGDEF"/>
    <property type="match status" value="1"/>
</dbReference>
<feature type="domain" description="GGDEF" evidence="4">
    <location>
        <begin position="280"/>
        <end position="413"/>
    </location>
</feature>
<dbReference type="Pfam" id="PF16448">
    <property type="entry name" value="LapD_MoxY_N"/>
    <property type="match status" value="1"/>
</dbReference>
<feature type="transmembrane region" description="Helical" evidence="1">
    <location>
        <begin position="20"/>
        <end position="44"/>
    </location>
</feature>
<dbReference type="InterPro" id="IPR043128">
    <property type="entry name" value="Rev_trsase/Diguanyl_cyclase"/>
</dbReference>
<evidence type="ECO:0000259" key="2">
    <source>
        <dbReference type="PROSITE" id="PS50883"/>
    </source>
</evidence>
<dbReference type="PROSITE" id="PS50883">
    <property type="entry name" value="EAL"/>
    <property type="match status" value="1"/>
</dbReference>
<dbReference type="Gene3D" id="3.30.70.270">
    <property type="match status" value="1"/>
</dbReference>
<dbReference type="AlphaFoldDB" id="A0A0H4I5U7"/>
<dbReference type="SUPFAM" id="SSF141868">
    <property type="entry name" value="EAL domain-like"/>
    <property type="match status" value="1"/>
</dbReference>
<feature type="domain" description="EAL" evidence="2">
    <location>
        <begin position="421"/>
        <end position="669"/>
    </location>
</feature>
<dbReference type="InterPro" id="IPR003660">
    <property type="entry name" value="HAMP_dom"/>
</dbReference>
<dbReference type="Proteomes" id="UP000036406">
    <property type="component" value="Chromosome"/>
</dbReference>
<dbReference type="PANTHER" id="PTHR33121">
    <property type="entry name" value="CYCLIC DI-GMP PHOSPHODIESTERASE PDEF"/>
    <property type="match status" value="1"/>
</dbReference>
<evidence type="ECO:0000313" key="5">
    <source>
        <dbReference type="EMBL" id="AKO54419.1"/>
    </source>
</evidence>
<proteinExistence type="predicted"/>
<dbReference type="InterPro" id="IPR029787">
    <property type="entry name" value="Nucleotide_cyclase"/>
</dbReference>
<dbReference type="PROSITE" id="PS50885">
    <property type="entry name" value="HAMP"/>
    <property type="match status" value="1"/>
</dbReference>
<dbReference type="PANTHER" id="PTHR33121:SF79">
    <property type="entry name" value="CYCLIC DI-GMP PHOSPHODIESTERASE PDED-RELATED"/>
    <property type="match status" value="1"/>
</dbReference>
<dbReference type="KEGG" id="mpq:ABA45_16375"/>
<dbReference type="Gene3D" id="3.30.110.200">
    <property type="match status" value="1"/>
</dbReference>
<evidence type="ECO:0000259" key="3">
    <source>
        <dbReference type="PROSITE" id="PS50885"/>
    </source>
</evidence>
<dbReference type="SUPFAM" id="SSF55073">
    <property type="entry name" value="Nucleotide cyclase"/>
    <property type="match status" value="1"/>
</dbReference>
<organism evidence="5 6">
    <name type="scientific">Marinobacter psychrophilus</name>
    <dbReference type="NCBI Taxonomy" id="330734"/>
    <lineage>
        <taxon>Bacteria</taxon>
        <taxon>Pseudomonadati</taxon>
        <taxon>Pseudomonadota</taxon>
        <taxon>Gammaproteobacteria</taxon>
        <taxon>Pseudomonadales</taxon>
        <taxon>Marinobacteraceae</taxon>
        <taxon>Marinobacter</taxon>
    </lineage>
</organism>
<protein>
    <submittedName>
        <fullName evidence="5">Diguanylate cyclase</fullName>
    </submittedName>
</protein>
<reference evidence="5 6" key="1">
    <citation type="submission" date="2015-05" db="EMBL/GenBank/DDBJ databases">
        <title>Complete genome of Marinobacter psychrophilus strain 20041T isolated from sea-ice of the Canadian Basin.</title>
        <authorList>
            <person name="Song L."/>
            <person name="Ren L."/>
            <person name="Yu Y."/>
            <person name="Wang X."/>
        </authorList>
    </citation>
    <scope>NUCLEOTIDE SEQUENCE [LARGE SCALE GENOMIC DNA]</scope>
    <source>
        <strain evidence="5 6">20041</strain>
    </source>
</reference>